<keyword evidence="2" id="KW-0812">Transmembrane</keyword>
<sequence>MKASVVAAISAIVFIILAISLYFGLRKVGRVDVTYVPSSSKPILDFPTYKDPNVLILNLDKDSFLNKDKLSSTSSDVPGLQGYKKILFSLPQRKHIDEAKVKNSKLVIVPGIFSRATIYTWFSEPLLVIINTLQVVDDKEVNRFHYFAQTDNLFDPFSEYKIDSDIQDNPVEMEKLLKKINRDRKCLFSFDIGNGLGDPTTTSHSLEDDTLRVTKSLSLFPPFIEAEIYTGVGMIQEHFQIDQLTHNGNALKINLPSFKLNRIIIYFWDRNPIMLVFISDKKYFYYDNKSSDEWTRLTNGNGNVINGKLTDEELHKRMQFIILKRFNAFYLDTDNTDSYEFAGEKISVIPEKPTSDDVNTEYKYKHYVDKGVFKLGACFENKVLLELIPIGLNLESMTVHYNGSIAILIRLSVVENGKKRDIYFSRNQIFHWINGKKPEKTSDGTKPQASTSDGTKQDTEGSTPLFDESKNVMITLDIGKKRDYKCMNESRYPQFVEISVKPFDRYGYYTIYTQEPIHSDSSDKNKLSFGYSGMTSYDIKLLGILPGKISKMNVYFLDDLVPVGIEVFSNEQINYVNMGNNFWKIYTGSYGKFLLDPSLFEPYSRSKNFVVAFDVGNKVIHLDRGEPPSVSRGNLGVYKEYALQLYDMSKFIFHGLTFRGIWYKFDSLSLFSHKFVQIKIYYDNNDKIPLMFELSGQESFRFYNQFDGTWKNIFHIFDDITPSLALTYINVVGSISIDNYRDYNNGSMDITVTTKKISDKYVKFVHTPTKNTKFDQVLYRAYYIKASFKIPDFTSVTAYFKTGTHLALMIEFHINSVTYACRYNKSDSWTTLQPFSDVLQTLDEIHSKFYPSGS</sequence>
<keyword evidence="2" id="KW-0472">Membrane</keyword>
<evidence type="ECO:0000313" key="3">
    <source>
        <dbReference type="EMBL" id="UKK00960.1"/>
    </source>
</evidence>
<reference evidence="3" key="1">
    <citation type="submission" date="2022-07" db="EMBL/GenBank/DDBJ databases">
        <title>Evaluation of T. orientalis genome assembly methods using nanopore sequencing and analysis of variation between genomes.</title>
        <authorList>
            <person name="Yam J."/>
            <person name="Micallef M.L."/>
            <person name="Liu M."/>
            <person name="Djordjevic S.P."/>
            <person name="Bogema D.R."/>
            <person name="Jenkins C."/>
        </authorList>
    </citation>
    <scope>NUCLEOTIDE SEQUENCE</scope>
    <source>
        <strain evidence="3">Goon Nure</strain>
    </source>
</reference>
<protein>
    <submittedName>
        <fullName evidence="3">Uncharacterized protein</fullName>
    </submittedName>
</protein>
<evidence type="ECO:0000313" key="4">
    <source>
        <dbReference type="Proteomes" id="UP000244811"/>
    </source>
</evidence>
<dbReference type="Proteomes" id="UP000244811">
    <property type="component" value="Chromosome 3"/>
</dbReference>
<evidence type="ECO:0000256" key="1">
    <source>
        <dbReference type="SAM" id="MobiDB-lite"/>
    </source>
</evidence>
<dbReference type="AlphaFoldDB" id="A0A976QUU6"/>
<name>A0A976QUU6_THEOR</name>
<feature type="region of interest" description="Disordered" evidence="1">
    <location>
        <begin position="436"/>
        <end position="465"/>
    </location>
</feature>
<evidence type="ECO:0000256" key="2">
    <source>
        <dbReference type="SAM" id="Phobius"/>
    </source>
</evidence>
<organism evidence="3 4">
    <name type="scientific">Theileria orientalis</name>
    <dbReference type="NCBI Taxonomy" id="68886"/>
    <lineage>
        <taxon>Eukaryota</taxon>
        <taxon>Sar</taxon>
        <taxon>Alveolata</taxon>
        <taxon>Apicomplexa</taxon>
        <taxon>Aconoidasida</taxon>
        <taxon>Piroplasmida</taxon>
        <taxon>Theileriidae</taxon>
        <taxon>Theileria</taxon>
    </lineage>
</organism>
<dbReference type="EMBL" id="CP056070">
    <property type="protein sequence ID" value="UKK00960.1"/>
    <property type="molecule type" value="Genomic_DNA"/>
</dbReference>
<feature type="compositionally biased region" description="Polar residues" evidence="1">
    <location>
        <begin position="444"/>
        <end position="454"/>
    </location>
</feature>
<proteinExistence type="predicted"/>
<accession>A0A976QUU6</accession>
<feature type="transmembrane region" description="Helical" evidence="2">
    <location>
        <begin position="6"/>
        <end position="25"/>
    </location>
</feature>
<gene>
    <name evidence="3" type="ORF">MACK_001771</name>
</gene>
<keyword evidence="2" id="KW-1133">Transmembrane helix</keyword>